<keyword evidence="1" id="KW-0663">Pyridoxal phosphate</keyword>
<dbReference type="PANTHER" id="PTHR43092:SF6">
    <property type="entry name" value="BLR1280 PROTEIN"/>
    <property type="match status" value="1"/>
</dbReference>
<dbReference type="InterPro" id="IPR000192">
    <property type="entry name" value="Aminotrans_V_dom"/>
</dbReference>
<dbReference type="InterPro" id="IPR006311">
    <property type="entry name" value="TAT_signal"/>
</dbReference>
<protein>
    <submittedName>
        <fullName evidence="3">Aminotransferase class V-fold PLP-dependent enzyme</fullName>
    </submittedName>
</protein>
<sequence length="438" mass="48859">MTTRRTFFRQAGAVATGALALPNFLPETHARSVHAADAGLKTAAEWAQDEDFWSWVKSEFTVSPNLLNLNNGGVSPQPKVVQDAHIRFYQYANEAPSYYMWRILDQGREALRSKLADLAGCSAEEIAINRNSTEGLNTVIFGLNLKAGDEVVLTKQDYPNMLNAWKQREKRDGVKLVYLNLDLPSENDDALVEQYVRAFTPKTKVVHITHLVNWVGQLLPVRKIADEAHKRGIAVIADGAHSFAHFDFKIPDLGCDYFATSLHKWLCAPFGSGMLYIKQNRIPDVWALLSNDKSDGPDIRKFETLGTRSFASEMAIGTAVDFHLSIGSARKFARLHYLKNYWAERVREVPGVQIHTSLKPEYAGAVALFSIDGMKPSEIDAALLGQYKIHTVGIDWENIHGVRVTPHIYTSPKDLDRLVTVITTIAGKQAVASKQKKS</sequence>
<comment type="caution">
    <text evidence="3">The sequence shown here is derived from an EMBL/GenBank/DDBJ whole genome shotgun (WGS) entry which is preliminary data.</text>
</comment>
<dbReference type="PANTHER" id="PTHR43092">
    <property type="entry name" value="L-CYSTEINE DESULFHYDRASE"/>
    <property type="match status" value="1"/>
</dbReference>
<dbReference type="InterPro" id="IPR015422">
    <property type="entry name" value="PyrdxlP-dep_Trfase_small"/>
</dbReference>
<reference evidence="4" key="1">
    <citation type="journal article" date="2019" name="Int. J. Syst. Evol. Microbiol.">
        <title>The Global Catalogue of Microorganisms (GCM) 10K type strain sequencing project: providing services to taxonomists for standard genome sequencing and annotation.</title>
        <authorList>
            <consortium name="The Broad Institute Genomics Platform"/>
            <consortium name="The Broad Institute Genome Sequencing Center for Infectious Disease"/>
            <person name="Wu L."/>
            <person name="Ma J."/>
        </authorList>
    </citation>
    <scope>NUCLEOTIDE SEQUENCE [LARGE SCALE GENOMIC DNA]</scope>
    <source>
        <strain evidence="4">KCTC 42805</strain>
    </source>
</reference>
<dbReference type="InterPro" id="IPR015421">
    <property type="entry name" value="PyrdxlP-dep_Trfase_major"/>
</dbReference>
<evidence type="ECO:0000256" key="1">
    <source>
        <dbReference type="ARBA" id="ARBA00022898"/>
    </source>
</evidence>
<dbReference type="InterPro" id="IPR015424">
    <property type="entry name" value="PyrdxlP-dep_Trfase"/>
</dbReference>
<dbReference type="Gene3D" id="3.40.640.10">
    <property type="entry name" value="Type I PLP-dependent aspartate aminotransferase-like (Major domain)"/>
    <property type="match status" value="1"/>
</dbReference>
<dbReference type="SUPFAM" id="SSF53383">
    <property type="entry name" value="PLP-dependent transferases"/>
    <property type="match status" value="1"/>
</dbReference>
<dbReference type="GO" id="GO:0008483">
    <property type="term" value="F:transaminase activity"/>
    <property type="evidence" value="ECO:0007669"/>
    <property type="project" value="UniProtKB-KW"/>
</dbReference>
<evidence type="ECO:0000313" key="3">
    <source>
        <dbReference type="EMBL" id="MFD2571853.1"/>
    </source>
</evidence>
<dbReference type="RefSeq" id="WP_381523747.1">
    <property type="nucleotide sequence ID" value="NZ_JBHULN010000008.1"/>
</dbReference>
<feature type="domain" description="Aminotransferase class V" evidence="2">
    <location>
        <begin position="69"/>
        <end position="390"/>
    </location>
</feature>
<dbReference type="EMBL" id="JBHULN010000008">
    <property type="protein sequence ID" value="MFD2571853.1"/>
    <property type="molecule type" value="Genomic_DNA"/>
</dbReference>
<evidence type="ECO:0000259" key="2">
    <source>
        <dbReference type="Pfam" id="PF00266"/>
    </source>
</evidence>
<name>A0ABW5M4F9_9BACT</name>
<dbReference type="Proteomes" id="UP001597469">
    <property type="component" value="Unassembled WGS sequence"/>
</dbReference>
<dbReference type="Gene3D" id="3.90.1150.10">
    <property type="entry name" value="Aspartate Aminotransferase, domain 1"/>
    <property type="match status" value="1"/>
</dbReference>
<organism evidence="3 4">
    <name type="scientific">Spirosoma soli</name>
    <dbReference type="NCBI Taxonomy" id="1770529"/>
    <lineage>
        <taxon>Bacteria</taxon>
        <taxon>Pseudomonadati</taxon>
        <taxon>Bacteroidota</taxon>
        <taxon>Cytophagia</taxon>
        <taxon>Cytophagales</taxon>
        <taxon>Cytophagaceae</taxon>
        <taxon>Spirosoma</taxon>
    </lineage>
</organism>
<accession>A0ABW5M4F9</accession>
<keyword evidence="4" id="KW-1185">Reference proteome</keyword>
<evidence type="ECO:0000313" key="4">
    <source>
        <dbReference type="Proteomes" id="UP001597469"/>
    </source>
</evidence>
<gene>
    <name evidence="3" type="ORF">ACFSUS_14510</name>
</gene>
<dbReference type="Pfam" id="PF00266">
    <property type="entry name" value="Aminotran_5"/>
    <property type="match status" value="1"/>
</dbReference>
<proteinExistence type="predicted"/>
<keyword evidence="3" id="KW-0032">Aminotransferase</keyword>
<dbReference type="PROSITE" id="PS51318">
    <property type="entry name" value="TAT"/>
    <property type="match status" value="1"/>
</dbReference>
<keyword evidence="3" id="KW-0808">Transferase</keyword>